<dbReference type="Proteomes" id="UP000182624">
    <property type="component" value="Unassembled WGS sequence"/>
</dbReference>
<dbReference type="RefSeq" id="WP_074891658.1">
    <property type="nucleotide sequence ID" value="NZ_FOXO01000040.1"/>
</dbReference>
<proteinExistence type="predicted"/>
<evidence type="ECO:0000313" key="1">
    <source>
        <dbReference type="EMBL" id="SFQ38715.1"/>
    </source>
</evidence>
<reference evidence="2" key="1">
    <citation type="submission" date="2016-10" db="EMBL/GenBank/DDBJ databases">
        <authorList>
            <person name="Varghese N."/>
            <person name="Submissions S."/>
        </authorList>
    </citation>
    <scope>NUCLEOTIDE SEQUENCE [LARGE SCALE GENOMIC DNA]</scope>
    <source>
        <strain evidence="2">P18</strain>
    </source>
</reference>
<protein>
    <submittedName>
        <fullName evidence="1">Uncharacterized protein</fullName>
    </submittedName>
</protein>
<gene>
    <name evidence="1" type="ORF">SAMN04487928_14023</name>
</gene>
<sequence>MDKLAETWEKYPDLRFGQLVMDIVPDSDRLWNCEEDEFLNRLESFVSNIEERHNGNLLWVPRKDVDNDF</sequence>
<name>A0A1I5Y3D1_9FIRM</name>
<evidence type="ECO:0000313" key="2">
    <source>
        <dbReference type="Proteomes" id="UP000182624"/>
    </source>
</evidence>
<dbReference type="EMBL" id="FOXO01000040">
    <property type="protein sequence ID" value="SFQ38715.1"/>
    <property type="molecule type" value="Genomic_DNA"/>
</dbReference>
<dbReference type="AlphaFoldDB" id="A0A1I5Y3D1"/>
<accession>A0A1I5Y3D1</accession>
<dbReference type="OrthoDB" id="1997599at2"/>
<organism evidence="1 2">
    <name type="scientific">Butyrivibrio proteoclasticus</name>
    <dbReference type="NCBI Taxonomy" id="43305"/>
    <lineage>
        <taxon>Bacteria</taxon>
        <taxon>Bacillati</taxon>
        <taxon>Bacillota</taxon>
        <taxon>Clostridia</taxon>
        <taxon>Lachnospirales</taxon>
        <taxon>Lachnospiraceae</taxon>
        <taxon>Butyrivibrio</taxon>
    </lineage>
</organism>
<keyword evidence="2" id="KW-1185">Reference proteome</keyword>